<evidence type="ECO:0000313" key="2">
    <source>
        <dbReference type="EMBL" id="VDS06984.1"/>
    </source>
</evidence>
<dbReference type="PANTHER" id="PTHR10357:SF219">
    <property type="entry name" value="MALTOSE ALPHA-D-GLUCOSYLTRANSFERASE"/>
    <property type="match status" value="1"/>
</dbReference>
<accession>A0A3S4D8P7</accession>
<name>A0A3S4D8P7_9RHOB</name>
<dbReference type="EC" id="3.2.1.1" evidence="2"/>
<dbReference type="EMBL" id="UZWE01000014">
    <property type="protein sequence ID" value="VDS06984.1"/>
    <property type="molecule type" value="Genomic_DNA"/>
</dbReference>
<dbReference type="GO" id="GO:0005975">
    <property type="term" value="P:carbohydrate metabolic process"/>
    <property type="evidence" value="ECO:0007669"/>
    <property type="project" value="InterPro"/>
</dbReference>
<dbReference type="SUPFAM" id="SSF51445">
    <property type="entry name" value="(Trans)glycosidases"/>
    <property type="match status" value="1"/>
</dbReference>
<dbReference type="Gene3D" id="3.90.400.10">
    <property type="entry name" value="Oligo-1,6-glucosidase, Domain 2"/>
    <property type="match status" value="1"/>
</dbReference>
<keyword evidence="2" id="KW-0326">Glycosidase</keyword>
<dbReference type="Proteomes" id="UP000270743">
    <property type="component" value="Unassembled WGS sequence"/>
</dbReference>
<dbReference type="SUPFAM" id="SSF51011">
    <property type="entry name" value="Glycosyl hydrolase domain"/>
    <property type="match status" value="1"/>
</dbReference>
<dbReference type="CDD" id="cd11334">
    <property type="entry name" value="AmyAc_TreS"/>
    <property type="match status" value="1"/>
</dbReference>
<gene>
    <name evidence="2" type="primary">treS</name>
    <name evidence="2" type="ORF">PARHAE_00155</name>
</gene>
<dbReference type="Pfam" id="PF22157">
    <property type="entry name" value="SupH-like_C"/>
    <property type="match status" value="1"/>
</dbReference>
<dbReference type="SMART" id="SM00642">
    <property type="entry name" value="Aamy"/>
    <property type="match status" value="1"/>
</dbReference>
<dbReference type="InterPro" id="IPR045857">
    <property type="entry name" value="O16G_dom_2"/>
</dbReference>
<sequence length="541" mass="60528">MSEADEWWKNAVIYGIDVERFCDSDGDGVGDFAGLTGKLDHLTRLGVTCVWLLPFFPSTNRDNGYDITDYLQVDPRYGSFDDFLDFVVQAGARGIRVILDLVAQHTSDRHPWFLSARHDARSPFRDYYVWTDHPPRPAPGRGPMFPGQEDSTWTHDPVAQQYYYHRFYHFQPSLNHENPAVWTELERIIDFWMSFGIAGFRIDAAAHMIEKPLDPQGGKDREHRVLRDIFRHVTARIPDALIMSEVDEDESVLPEFFDGRQMNAMLNFSLNNHLLHALAVGRARPLLDGLARLPPPPDNGVWANFLRNLDEADLERLDPGAYDETVAALGPDKDMRIFGRGLRRRLAPMLGGDGPRLRMSLSLLFAMPGAPLICYGDEIGMGEDLSQPGRNAVRSPMQWSKGRNGGFSTAAKSRLTQPVVTGAFGPDGVNADDQWQDDGSLLNHVARLAAIRLEHPAIGRRECRPIGDAPDGVVALRYGGADHDLVILHNLSDKPARLDLDLGATCRGQAVALLGEALDTQDGRLRITLPGYDSRWSKWPH</sequence>
<dbReference type="InterPro" id="IPR054049">
    <property type="entry name" value="SupH-like_C"/>
</dbReference>
<keyword evidence="3" id="KW-1185">Reference proteome</keyword>
<proteinExistence type="predicted"/>
<organism evidence="2 3">
    <name type="scientific">Paracoccus haematequi</name>
    <dbReference type="NCBI Taxonomy" id="2491866"/>
    <lineage>
        <taxon>Bacteria</taxon>
        <taxon>Pseudomonadati</taxon>
        <taxon>Pseudomonadota</taxon>
        <taxon>Alphaproteobacteria</taxon>
        <taxon>Rhodobacterales</taxon>
        <taxon>Paracoccaceae</taxon>
        <taxon>Paracoccus</taxon>
    </lineage>
</organism>
<feature type="domain" description="Glycosyl hydrolase family 13 catalytic" evidence="1">
    <location>
        <begin position="15"/>
        <end position="452"/>
    </location>
</feature>
<dbReference type="Pfam" id="PF00128">
    <property type="entry name" value="Alpha-amylase"/>
    <property type="match status" value="2"/>
</dbReference>
<dbReference type="AlphaFoldDB" id="A0A3S4D8P7"/>
<protein>
    <submittedName>
        <fullName evidence="2">Trehalose synthase/amylase TreS</fullName>
        <ecNumber evidence="2">3.2.1.1</ecNumber>
    </submittedName>
</protein>
<evidence type="ECO:0000259" key="1">
    <source>
        <dbReference type="SMART" id="SM00642"/>
    </source>
</evidence>
<evidence type="ECO:0000313" key="3">
    <source>
        <dbReference type="Proteomes" id="UP000270743"/>
    </source>
</evidence>
<dbReference type="GO" id="GO:0004556">
    <property type="term" value="F:alpha-amylase activity"/>
    <property type="evidence" value="ECO:0007669"/>
    <property type="project" value="UniProtKB-EC"/>
</dbReference>
<keyword evidence="2" id="KW-0378">Hydrolase</keyword>
<dbReference type="OrthoDB" id="9805159at2"/>
<dbReference type="InterPro" id="IPR017853">
    <property type="entry name" value="GH"/>
</dbReference>
<reference evidence="2 3" key="1">
    <citation type="submission" date="2018-12" db="EMBL/GenBank/DDBJ databases">
        <authorList>
            <person name="Criscuolo A."/>
        </authorList>
    </citation>
    <scope>NUCLEOTIDE SEQUENCE [LARGE SCALE GENOMIC DNA]</scope>
    <source>
        <strain evidence="2">ACIP1116241</strain>
    </source>
</reference>
<dbReference type="RefSeq" id="WP_126152708.1">
    <property type="nucleotide sequence ID" value="NZ_UZWE01000014.1"/>
</dbReference>
<dbReference type="InterPro" id="IPR006047">
    <property type="entry name" value="GH13_cat_dom"/>
</dbReference>
<dbReference type="Gene3D" id="3.20.20.80">
    <property type="entry name" value="Glycosidases"/>
    <property type="match status" value="1"/>
</dbReference>
<dbReference type="PANTHER" id="PTHR10357">
    <property type="entry name" value="ALPHA-AMYLASE FAMILY MEMBER"/>
    <property type="match status" value="1"/>
</dbReference>